<accession>A0A2G9U2G1</accession>
<dbReference type="EMBL" id="KZ350614">
    <property type="protein sequence ID" value="PIO63700.1"/>
    <property type="molecule type" value="Genomic_DNA"/>
</dbReference>
<dbReference type="AlphaFoldDB" id="A0A2G9U2G1"/>
<dbReference type="InterPro" id="IPR036865">
    <property type="entry name" value="CRAL-TRIO_dom_sf"/>
</dbReference>
<dbReference type="Proteomes" id="UP000230423">
    <property type="component" value="Unassembled WGS sequence"/>
</dbReference>
<sequence>TITMTRRFSTQFGEPLSDESQRYVNEVRSKLIQPISPTFNTDFNIFRFVLSAERLHKKEKDIVESAAKALNNHLRLRKALDLDNQPVRGFDENPLFVKKLMPRGDILNLHDNHNRLLWYIEYSTITVESIAHVLQSSQACKYQFWQFENMLRKVMAQQDIDSRLNVIAQIFNTVKDSSEIFEITANIDREEVKVLSQTR</sequence>
<dbReference type="InterPro" id="IPR053302">
    <property type="entry name" value="CRAL-TRIO_domain"/>
</dbReference>
<gene>
    <name evidence="1" type="ORF">TELCIR_14693</name>
</gene>
<keyword evidence="2" id="KW-1185">Reference proteome</keyword>
<name>A0A2G9U2G1_TELCI</name>
<dbReference type="PANTHER" id="PTHR47159">
    <property type="entry name" value="PROTEIN CBG07705-RELATED"/>
    <property type="match status" value="1"/>
</dbReference>
<dbReference type="PANTHER" id="PTHR47159:SF6">
    <property type="entry name" value="CRAL-TRIO DOMAIN-CONTAINING PROTEIN"/>
    <property type="match status" value="1"/>
</dbReference>
<dbReference type="Gene3D" id="3.40.525.10">
    <property type="entry name" value="CRAL-TRIO lipid binding domain"/>
    <property type="match status" value="1"/>
</dbReference>
<organism evidence="1 2">
    <name type="scientific">Teladorsagia circumcincta</name>
    <name type="common">Brown stomach worm</name>
    <name type="synonym">Ostertagia circumcincta</name>
    <dbReference type="NCBI Taxonomy" id="45464"/>
    <lineage>
        <taxon>Eukaryota</taxon>
        <taxon>Metazoa</taxon>
        <taxon>Ecdysozoa</taxon>
        <taxon>Nematoda</taxon>
        <taxon>Chromadorea</taxon>
        <taxon>Rhabditida</taxon>
        <taxon>Rhabditina</taxon>
        <taxon>Rhabditomorpha</taxon>
        <taxon>Strongyloidea</taxon>
        <taxon>Trichostrongylidae</taxon>
        <taxon>Teladorsagia</taxon>
    </lineage>
</organism>
<feature type="non-terminal residue" evidence="1">
    <location>
        <position position="1"/>
    </location>
</feature>
<reference evidence="1 2" key="1">
    <citation type="submission" date="2015-09" db="EMBL/GenBank/DDBJ databases">
        <title>Draft genome of the parasitic nematode Teladorsagia circumcincta isolate WARC Sus (inbred).</title>
        <authorList>
            <person name="Mitreva M."/>
        </authorList>
    </citation>
    <scope>NUCLEOTIDE SEQUENCE [LARGE SCALE GENOMIC DNA]</scope>
    <source>
        <strain evidence="1 2">S</strain>
    </source>
</reference>
<proteinExistence type="predicted"/>
<evidence type="ECO:0000313" key="2">
    <source>
        <dbReference type="Proteomes" id="UP000230423"/>
    </source>
</evidence>
<dbReference type="OrthoDB" id="5847573at2759"/>
<evidence type="ECO:0000313" key="1">
    <source>
        <dbReference type="EMBL" id="PIO63700.1"/>
    </source>
</evidence>
<protein>
    <submittedName>
        <fullName evidence="1">Uncharacterized protein</fullName>
    </submittedName>
</protein>